<sequence length="304" mass="33880">MTGSRPSQGAKRRRQSLTSSRKVQRRAIAAPFSRPCPADAVDAGAALLVGALAFGPYHCIASFLDTRSLGRTDRSCRYLRRLNNVTNGPWHKIGEQTFFGMEIDEGGFSLFEACGPESWKARCEKFRRITPTFSPPFCGSQIAQVDSPDEVAYCRCRLRSDILAKNPNLGVYVEVEVRANADNLSLAVVDFENGGRSSVTFSPETGAVLRRGPDPTATRSMRGATSRRPEASAKCEKVLEPSRERADPREGRQKARKREKSREASRDARSERGTTRKWRDEREMGRGPKWRNQGIGALGNVWKE</sequence>
<name>A0ABP0LZT4_9DINO</name>
<organism evidence="2 4">
    <name type="scientific">Durusdinium trenchii</name>
    <dbReference type="NCBI Taxonomy" id="1381693"/>
    <lineage>
        <taxon>Eukaryota</taxon>
        <taxon>Sar</taxon>
        <taxon>Alveolata</taxon>
        <taxon>Dinophyceae</taxon>
        <taxon>Suessiales</taxon>
        <taxon>Symbiodiniaceae</taxon>
        <taxon>Durusdinium</taxon>
    </lineage>
</organism>
<keyword evidence="4" id="KW-1185">Reference proteome</keyword>
<dbReference type="EMBL" id="CAXAMM010018890">
    <property type="protein sequence ID" value="CAK9044423.1"/>
    <property type="molecule type" value="Genomic_DNA"/>
</dbReference>
<reference evidence="2 4" key="1">
    <citation type="submission" date="2024-02" db="EMBL/GenBank/DDBJ databases">
        <authorList>
            <person name="Chen Y."/>
            <person name="Shah S."/>
            <person name="Dougan E. K."/>
            <person name="Thang M."/>
            <person name="Chan C."/>
        </authorList>
    </citation>
    <scope>NUCLEOTIDE SEQUENCE [LARGE SCALE GENOMIC DNA]</scope>
</reference>
<evidence type="ECO:0000313" key="4">
    <source>
        <dbReference type="Proteomes" id="UP001642464"/>
    </source>
</evidence>
<comment type="caution">
    <text evidence="2">The sequence shown here is derived from an EMBL/GenBank/DDBJ whole genome shotgun (WGS) entry which is preliminary data.</text>
</comment>
<gene>
    <name evidence="2" type="ORF">SCF082_LOCUS25233</name>
    <name evidence="3" type="ORF">SCF082_LOCUS26331</name>
</gene>
<feature type="compositionally biased region" description="Basic and acidic residues" evidence="1">
    <location>
        <begin position="260"/>
        <end position="286"/>
    </location>
</feature>
<dbReference type="Proteomes" id="UP001642464">
    <property type="component" value="Unassembled WGS sequence"/>
</dbReference>
<proteinExistence type="predicted"/>
<evidence type="ECO:0000313" key="3">
    <source>
        <dbReference type="EMBL" id="CAK9046909.1"/>
    </source>
</evidence>
<feature type="region of interest" description="Disordered" evidence="1">
    <location>
        <begin position="1"/>
        <end position="22"/>
    </location>
</feature>
<evidence type="ECO:0000313" key="2">
    <source>
        <dbReference type="EMBL" id="CAK9044423.1"/>
    </source>
</evidence>
<evidence type="ECO:0000256" key="1">
    <source>
        <dbReference type="SAM" id="MobiDB-lite"/>
    </source>
</evidence>
<protein>
    <submittedName>
        <fullName evidence="2">Uncharacterized protein</fullName>
    </submittedName>
</protein>
<feature type="compositionally biased region" description="Basic and acidic residues" evidence="1">
    <location>
        <begin position="227"/>
        <end position="253"/>
    </location>
</feature>
<accession>A0ABP0LZT4</accession>
<feature type="region of interest" description="Disordered" evidence="1">
    <location>
        <begin position="202"/>
        <end position="304"/>
    </location>
</feature>
<dbReference type="EMBL" id="CAXAMM010020001">
    <property type="protein sequence ID" value="CAK9046909.1"/>
    <property type="molecule type" value="Genomic_DNA"/>
</dbReference>